<reference evidence="1" key="1">
    <citation type="journal article" date="2015" name="Nature">
        <title>Complex archaea that bridge the gap between prokaryotes and eukaryotes.</title>
        <authorList>
            <person name="Spang A."/>
            <person name="Saw J.H."/>
            <person name="Jorgensen S.L."/>
            <person name="Zaremba-Niedzwiedzka K."/>
            <person name="Martijn J."/>
            <person name="Lind A.E."/>
            <person name="van Eijk R."/>
            <person name="Schleper C."/>
            <person name="Guy L."/>
            <person name="Ettema T.J."/>
        </authorList>
    </citation>
    <scope>NUCLEOTIDE SEQUENCE</scope>
</reference>
<sequence length="76" mass="8600">VYTIQVNPQNEETPLSIQRFRNVFWGPDDFLHLNRDQVVWSTKLVSTGQLAQLISQNPDLIPTQQGSAPLPPIDSE</sequence>
<protein>
    <submittedName>
        <fullName evidence="1">Uncharacterized protein</fullName>
    </submittedName>
</protein>
<evidence type="ECO:0000313" key="1">
    <source>
        <dbReference type="EMBL" id="KKL62286.1"/>
    </source>
</evidence>
<gene>
    <name evidence="1" type="ORF">LCGC14_2186700</name>
</gene>
<feature type="non-terminal residue" evidence="1">
    <location>
        <position position="1"/>
    </location>
</feature>
<dbReference type="EMBL" id="LAZR01028537">
    <property type="protein sequence ID" value="KKL62286.1"/>
    <property type="molecule type" value="Genomic_DNA"/>
</dbReference>
<comment type="caution">
    <text evidence="1">The sequence shown here is derived from an EMBL/GenBank/DDBJ whole genome shotgun (WGS) entry which is preliminary data.</text>
</comment>
<accession>A0A0F9E7W5</accession>
<proteinExistence type="predicted"/>
<organism evidence="1">
    <name type="scientific">marine sediment metagenome</name>
    <dbReference type="NCBI Taxonomy" id="412755"/>
    <lineage>
        <taxon>unclassified sequences</taxon>
        <taxon>metagenomes</taxon>
        <taxon>ecological metagenomes</taxon>
    </lineage>
</organism>
<dbReference type="AlphaFoldDB" id="A0A0F9E7W5"/>
<name>A0A0F9E7W5_9ZZZZ</name>